<sequence>MPEKKLTTAQAHNAAQTGEIKLEDSIGLTKPVFGIAEPVLVPTPPTAVPLPPTCETCRFFVQPNDLRSECHRHAPMERGFPAVGALDWCGEYEGHPEEA</sequence>
<comment type="caution">
    <text evidence="1">The sequence shown here is derived from an EMBL/GenBank/DDBJ whole genome shotgun (WGS) entry which is preliminary data.</text>
</comment>
<evidence type="ECO:0000313" key="1">
    <source>
        <dbReference type="EMBL" id="NMP24621.1"/>
    </source>
</evidence>
<protein>
    <submittedName>
        <fullName evidence="1">Uncharacterized protein</fullName>
    </submittedName>
</protein>
<proteinExistence type="predicted"/>
<dbReference type="EMBL" id="JABBVZ010000129">
    <property type="protein sequence ID" value="NMP24621.1"/>
    <property type="molecule type" value="Genomic_DNA"/>
</dbReference>
<dbReference type="Proteomes" id="UP000533476">
    <property type="component" value="Unassembled WGS sequence"/>
</dbReference>
<organism evidence="1 2">
    <name type="scientific">Sulfobacillus harzensis</name>
    <dbReference type="NCBI Taxonomy" id="2729629"/>
    <lineage>
        <taxon>Bacteria</taxon>
        <taxon>Bacillati</taxon>
        <taxon>Bacillota</taxon>
        <taxon>Clostridia</taxon>
        <taxon>Eubacteriales</taxon>
        <taxon>Clostridiales Family XVII. Incertae Sedis</taxon>
        <taxon>Sulfobacillus</taxon>
    </lineage>
</organism>
<accession>A0A7Y0L7G1</accession>
<dbReference type="RefSeq" id="WP_169102831.1">
    <property type="nucleotide sequence ID" value="NZ_JABBVZ010000129.1"/>
</dbReference>
<keyword evidence="2" id="KW-1185">Reference proteome</keyword>
<gene>
    <name evidence="1" type="ORF">HIJ39_20105</name>
</gene>
<dbReference type="AlphaFoldDB" id="A0A7Y0L7G1"/>
<evidence type="ECO:0000313" key="2">
    <source>
        <dbReference type="Proteomes" id="UP000533476"/>
    </source>
</evidence>
<reference evidence="1 2" key="1">
    <citation type="submission" date="2020-04" db="EMBL/GenBank/DDBJ databases">
        <authorList>
            <person name="Zhang R."/>
            <person name="Schippers A."/>
        </authorList>
    </citation>
    <scope>NUCLEOTIDE SEQUENCE [LARGE SCALE GENOMIC DNA]</scope>
    <source>
        <strain evidence="1 2">DSM 109850</strain>
    </source>
</reference>
<name>A0A7Y0L7G1_9FIRM</name>